<dbReference type="HOGENOM" id="CLU_2787979_0_0_9"/>
<sequence>MKWKKASNNGIQRLTLERMVSRFIFVCPILVRIGNIIWLAENYVLRPVSLDRRNTVFLFIYMLTHKQN</sequence>
<feature type="transmembrane region" description="Helical" evidence="1">
    <location>
        <begin position="20"/>
        <end position="40"/>
    </location>
</feature>
<keyword evidence="1" id="KW-1133">Transmembrane helix</keyword>
<evidence type="ECO:0000313" key="2">
    <source>
        <dbReference type="EMBL" id="ACS25623.1"/>
    </source>
</evidence>
<proteinExistence type="predicted"/>
<protein>
    <submittedName>
        <fullName evidence="2">Uncharacterized protein</fullName>
    </submittedName>
</protein>
<accession>C5D7L3</accession>
<organism evidence="2">
    <name type="scientific">Geobacillus sp. (strain WCH70)</name>
    <dbReference type="NCBI Taxonomy" id="471223"/>
    <lineage>
        <taxon>Bacteria</taxon>
        <taxon>Bacillati</taxon>
        <taxon>Bacillota</taxon>
        <taxon>Bacilli</taxon>
        <taxon>Bacillales</taxon>
        <taxon>Anoxybacillaceae</taxon>
        <taxon>Geobacillus</taxon>
    </lineage>
</organism>
<gene>
    <name evidence="2" type="ordered locus">GWCH70_2948</name>
</gene>
<name>C5D7L3_GEOSW</name>
<dbReference type="AlphaFoldDB" id="C5D7L3"/>
<dbReference type="EMBL" id="CP001638">
    <property type="protein sequence ID" value="ACS25623.1"/>
    <property type="molecule type" value="Genomic_DNA"/>
</dbReference>
<reference evidence="2" key="1">
    <citation type="submission" date="2009-06" db="EMBL/GenBank/DDBJ databases">
        <title>Complete sequence of chromosome of Geopacillus sp. WCH70.</title>
        <authorList>
            <consortium name="US DOE Joint Genome Institute"/>
            <person name="Lucas S."/>
            <person name="Copeland A."/>
            <person name="Lapidus A."/>
            <person name="Glavina del Rio T."/>
            <person name="Dalin E."/>
            <person name="Tice H."/>
            <person name="Bruce D."/>
            <person name="Goodwin L."/>
            <person name="Pitluck S."/>
            <person name="Chertkov O."/>
            <person name="Brettin T."/>
            <person name="Detter J.C."/>
            <person name="Han C."/>
            <person name="Larimer F."/>
            <person name="Land M."/>
            <person name="Hauser L."/>
            <person name="Kyrpides N."/>
            <person name="Mikhailova N."/>
            <person name="Brumm P."/>
            <person name="Mead D.A."/>
            <person name="Richardson P."/>
        </authorList>
    </citation>
    <scope>NUCLEOTIDE SEQUENCE [LARGE SCALE GENOMIC DNA]</scope>
    <source>
        <strain evidence="2">WCH70</strain>
    </source>
</reference>
<dbReference type="KEGG" id="gwc:GWCH70_2948"/>
<dbReference type="STRING" id="471223.GWCH70_2948"/>
<keyword evidence="1" id="KW-0812">Transmembrane</keyword>
<keyword evidence="1" id="KW-0472">Membrane</keyword>
<evidence type="ECO:0000256" key="1">
    <source>
        <dbReference type="SAM" id="Phobius"/>
    </source>
</evidence>